<evidence type="ECO:0000259" key="1">
    <source>
        <dbReference type="Pfam" id="PF00155"/>
    </source>
</evidence>
<dbReference type="SUPFAM" id="SSF53383">
    <property type="entry name" value="PLP-dependent transferases"/>
    <property type="match status" value="1"/>
</dbReference>
<dbReference type="EMBL" id="LXTC01000002">
    <property type="protein sequence ID" value="OBA22274.1"/>
    <property type="molecule type" value="Genomic_DNA"/>
</dbReference>
<organism evidence="2 3">
    <name type="scientific">Metschnikowia bicuspidata var. bicuspidata NRRL YB-4993</name>
    <dbReference type="NCBI Taxonomy" id="869754"/>
    <lineage>
        <taxon>Eukaryota</taxon>
        <taxon>Fungi</taxon>
        <taxon>Dikarya</taxon>
        <taxon>Ascomycota</taxon>
        <taxon>Saccharomycotina</taxon>
        <taxon>Pichiomycetes</taxon>
        <taxon>Metschnikowiaceae</taxon>
        <taxon>Metschnikowia</taxon>
    </lineage>
</organism>
<dbReference type="Gene3D" id="3.40.640.10">
    <property type="entry name" value="Type I PLP-dependent aspartate aminotransferase-like (Major domain)"/>
    <property type="match status" value="1"/>
</dbReference>
<dbReference type="Pfam" id="PF00155">
    <property type="entry name" value="Aminotran_1_2"/>
    <property type="match status" value="1"/>
</dbReference>
<accession>A0A1A0HDV5</accession>
<comment type="caution">
    <text evidence="2">The sequence shown here is derived from an EMBL/GenBank/DDBJ whole genome shotgun (WGS) entry which is preliminary data.</text>
</comment>
<dbReference type="STRING" id="869754.A0A1A0HDV5"/>
<dbReference type="InterPro" id="IPR015422">
    <property type="entry name" value="PyrdxlP-dep_Trfase_small"/>
</dbReference>
<dbReference type="Gene3D" id="3.90.1150.10">
    <property type="entry name" value="Aspartate Aminotransferase, domain 1"/>
    <property type="match status" value="1"/>
</dbReference>
<gene>
    <name evidence="2" type="ORF">METBIDRAFT_31199</name>
</gene>
<dbReference type="CDD" id="cd00609">
    <property type="entry name" value="AAT_like"/>
    <property type="match status" value="1"/>
</dbReference>
<protein>
    <submittedName>
        <fullName evidence="2">PLP-dependent transferase</fullName>
    </submittedName>
</protein>
<dbReference type="PANTHER" id="PTHR42858">
    <property type="entry name" value="AMINOTRANSFERASE"/>
    <property type="match status" value="1"/>
</dbReference>
<dbReference type="OrthoDB" id="7042322at2759"/>
<evidence type="ECO:0000313" key="3">
    <source>
        <dbReference type="Proteomes" id="UP000092555"/>
    </source>
</evidence>
<reference evidence="2 3" key="1">
    <citation type="submission" date="2016-05" db="EMBL/GenBank/DDBJ databases">
        <title>Comparative genomics of biotechnologically important yeasts.</title>
        <authorList>
            <consortium name="DOE Joint Genome Institute"/>
            <person name="Riley R."/>
            <person name="Haridas S."/>
            <person name="Wolfe K.H."/>
            <person name="Lopes M.R."/>
            <person name="Hittinger C.T."/>
            <person name="Goker M."/>
            <person name="Salamov A."/>
            <person name="Wisecaver J."/>
            <person name="Long T.M."/>
            <person name="Aerts A.L."/>
            <person name="Barry K."/>
            <person name="Choi C."/>
            <person name="Clum A."/>
            <person name="Coughlan A.Y."/>
            <person name="Deshpande S."/>
            <person name="Douglass A.P."/>
            <person name="Hanson S.J."/>
            <person name="Klenk H.-P."/>
            <person name="LaButti K."/>
            <person name="Lapidus A."/>
            <person name="Lindquist E."/>
            <person name="Lipzen A."/>
            <person name="Meier-kolthoff J.P."/>
            <person name="Ohm R.A."/>
            <person name="Otillar R.P."/>
            <person name="Pangilinan J."/>
            <person name="Peng Y."/>
            <person name="Rokas A."/>
            <person name="Rosa C.A."/>
            <person name="Scheuner C."/>
            <person name="Sibirny A.A."/>
            <person name="Slot J.C."/>
            <person name="Stielow J.B."/>
            <person name="Sun H."/>
            <person name="Kurtzman C.P."/>
            <person name="Blackwell M."/>
            <person name="Grigoriev I.V."/>
            <person name="Jeffries T.W."/>
        </authorList>
    </citation>
    <scope>NUCLEOTIDE SEQUENCE [LARGE SCALE GENOMIC DNA]</scope>
    <source>
        <strain evidence="2 3">NRRL YB-4993</strain>
    </source>
</reference>
<feature type="domain" description="Aminotransferase class I/classII large" evidence="1">
    <location>
        <begin position="49"/>
        <end position="423"/>
    </location>
</feature>
<dbReference type="GO" id="GO:0047536">
    <property type="term" value="F:2-aminoadipate transaminase activity"/>
    <property type="evidence" value="ECO:0007669"/>
    <property type="project" value="EnsemblFungi"/>
</dbReference>
<dbReference type="InterPro" id="IPR015424">
    <property type="entry name" value="PyrdxlP-dep_Trfase"/>
</dbReference>
<dbReference type="InterPro" id="IPR015421">
    <property type="entry name" value="PyrdxlP-dep_Trfase_major"/>
</dbReference>
<dbReference type="PANTHER" id="PTHR42858:SF1">
    <property type="entry name" value="LD15494P"/>
    <property type="match status" value="1"/>
</dbReference>
<dbReference type="AlphaFoldDB" id="A0A1A0HDV5"/>
<keyword evidence="2" id="KW-0808">Transferase</keyword>
<dbReference type="GO" id="GO:0030170">
    <property type="term" value="F:pyridoxal phosphate binding"/>
    <property type="evidence" value="ECO:0007669"/>
    <property type="project" value="InterPro"/>
</dbReference>
<proteinExistence type="predicted"/>
<dbReference type="GeneID" id="30028782"/>
<sequence>MTRPINFFKGHPTLTLLPNQELADAYRRVLVEQNFSHSDNDPSNRYPLEYGTDPGNLSTRETILQWSNSRYGRKTDDPDVVNLTAGSSCGAANILLACTRSNITKHVFLVSPTYFLINYAFIDAGFEGQMSAVMETAGEEYDIDIAGLEQKLQELDRKHGLEAVSAKEINVIHDPTQRGPRKFYRYAMYLVPTFSNPGGISYSTKTRSKLLEIARKHDVLLISDDVYDLLDFGLETPKLPKINHIDQDTLPDGWVYGNSVSNSSFSKLIAPGLRTGWQETATPCLAQQLATTGSNKSGGTPAQLNICVVQNMIQTGDLDRCISRLNLAFRARAKALVSALQRHLPAKYLKIGGGQGGYFVWCTIDAEDVDVGKTLEILRDEHQVLIAEGHHFEVEGDSKGWGKKCARLCVAYLDEEEIEEGISKWGEIMQREYPGLYRE</sequence>
<evidence type="ECO:0000313" key="2">
    <source>
        <dbReference type="EMBL" id="OBA22274.1"/>
    </source>
</evidence>
<keyword evidence="3" id="KW-1185">Reference proteome</keyword>
<dbReference type="Proteomes" id="UP000092555">
    <property type="component" value="Unassembled WGS sequence"/>
</dbReference>
<dbReference type="RefSeq" id="XP_018712770.1">
    <property type="nucleotide sequence ID" value="XM_018855806.1"/>
</dbReference>
<dbReference type="InterPro" id="IPR004839">
    <property type="entry name" value="Aminotransferase_I/II_large"/>
</dbReference>
<name>A0A1A0HDV5_9ASCO</name>